<evidence type="ECO:0000313" key="1">
    <source>
        <dbReference type="EMBL" id="MPN57171.1"/>
    </source>
</evidence>
<reference evidence="1" key="1">
    <citation type="submission" date="2019-08" db="EMBL/GenBank/DDBJ databases">
        <authorList>
            <person name="Kucharzyk K."/>
            <person name="Murdoch R.W."/>
            <person name="Higgins S."/>
            <person name="Loffler F."/>
        </authorList>
    </citation>
    <scope>NUCLEOTIDE SEQUENCE</scope>
</reference>
<organism evidence="1">
    <name type="scientific">bioreactor metagenome</name>
    <dbReference type="NCBI Taxonomy" id="1076179"/>
    <lineage>
        <taxon>unclassified sequences</taxon>
        <taxon>metagenomes</taxon>
        <taxon>ecological metagenomes</taxon>
    </lineage>
</organism>
<gene>
    <name evidence="1" type="ORF">SDC9_204865</name>
</gene>
<dbReference type="AlphaFoldDB" id="A0A645J0Q9"/>
<comment type="caution">
    <text evidence="1">The sequence shown here is derived from an EMBL/GenBank/DDBJ whole genome shotgun (WGS) entry which is preliminary data.</text>
</comment>
<accession>A0A645J0Q9</accession>
<protein>
    <submittedName>
        <fullName evidence="1">Uncharacterized protein</fullName>
    </submittedName>
</protein>
<proteinExistence type="predicted"/>
<dbReference type="EMBL" id="VSSQ01128392">
    <property type="protein sequence ID" value="MPN57171.1"/>
    <property type="molecule type" value="Genomic_DNA"/>
</dbReference>
<sequence length="37" mass="4331">MRALDGFIKTITLDDNCTDEIEKEIFHYLEKKEGSLN</sequence>
<name>A0A645J0Q9_9ZZZZ</name>